<organism evidence="1 2">
    <name type="scientific">Arabidopsis thaliana</name>
    <name type="common">Mouse-ear cress</name>
    <dbReference type="NCBI Taxonomy" id="3702"/>
    <lineage>
        <taxon>Eukaryota</taxon>
        <taxon>Viridiplantae</taxon>
        <taxon>Streptophyta</taxon>
        <taxon>Embryophyta</taxon>
        <taxon>Tracheophyta</taxon>
        <taxon>Spermatophyta</taxon>
        <taxon>Magnoliopsida</taxon>
        <taxon>eudicotyledons</taxon>
        <taxon>Gunneridae</taxon>
        <taxon>Pentapetalae</taxon>
        <taxon>rosids</taxon>
        <taxon>malvids</taxon>
        <taxon>Brassicales</taxon>
        <taxon>Brassicaceae</taxon>
        <taxon>Camelineae</taxon>
        <taxon>Arabidopsis</taxon>
    </lineage>
</organism>
<accession>A0A178UNL9</accession>
<dbReference type="EMBL" id="LUHQ01000005">
    <property type="protein sequence ID" value="OAO95263.1"/>
    <property type="molecule type" value="Genomic_DNA"/>
</dbReference>
<dbReference type="AlphaFoldDB" id="A0A178UNL9"/>
<dbReference type="Proteomes" id="UP000078284">
    <property type="component" value="Chromosome 5"/>
</dbReference>
<dbReference type="ExpressionAtlas" id="A0A178UNL9">
    <property type="expression patterns" value="differential"/>
</dbReference>
<reference evidence="2" key="1">
    <citation type="journal article" date="2016" name="Proc. Natl. Acad. Sci. U.S.A.">
        <title>Chromosome-level assembly of Arabidopsis thaliana Ler reveals the extent of translocation and inversion polymorphisms.</title>
        <authorList>
            <person name="Zapata L."/>
            <person name="Ding J."/>
            <person name="Willing E.M."/>
            <person name="Hartwig B."/>
            <person name="Bezdan D."/>
            <person name="Jiao W.B."/>
            <person name="Patel V."/>
            <person name="Velikkakam James G."/>
            <person name="Koornneef M."/>
            <person name="Ossowski S."/>
            <person name="Schneeberger K."/>
        </authorList>
    </citation>
    <scope>NUCLEOTIDE SEQUENCE [LARGE SCALE GENOMIC DNA]</scope>
    <source>
        <strain evidence="2">cv. Landsberg erecta</strain>
    </source>
</reference>
<gene>
    <name evidence="1" type="ordered locus">AXX17_At5g25250</name>
</gene>
<protein>
    <submittedName>
        <fullName evidence="1">Uncharacterized protein</fullName>
    </submittedName>
</protein>
<evidence type="ECO:0000313" key="2">
    <source>
        <dbReference type="Proteomes" id="UP000078284"/>
    </source>
</evidence>
<evidence type="ECO:0000313" key="1">
    <source>
        <dbReference type="EMBL" id="OAO95263.1"/>
    </source>
</evidence>
<name>A0A178UNL9_ARATH</name>
<comment type="caution">
    <text evidence="1">The sequence shown here is derived from an EMBL/GenBank/DDBJ whole genome shotgun (WGS) entry which is preliminary data.</text>
</comment>
<proteinExistence type="predicted"/>
<sequence length="636" mass="68661">MFRRDRCEMRKCEHEVFELGYNFPLRPARVASRSHDMRRGRCMLDRAQCESRSAQRVYARQESCVEVGRFAGMLDSDLVGVCRAVNLCSSRSLTSYVALIFYEFVEMPSFMLLGERLAGNACLVDIDLRRLTLGFCGSVSSSEEVSPLSTIVEIDQCECWLILRGTKLGWHYDGLLWPCGAGVRLTLRMPLELSVSVVAEIRVQETNTRLVTLSHVDLPKRINDIEACGEIDIGRSELVIEEVWFADYFDHRELSFATIPLSVELGLEYARRDELARFVWEASLRSRKRSSAKMMCGLASDREGEFSEYGGLGRLMVGNGFDDLVVNNWDKGAHSEHETESTSRNCRIDELTVESRNSRVDGFQIGKRLTSRNGWINEKKCQIDEISVASRKIAGAVSNRVGLRELTIARTDIVVFYSACSSVDVRLVVTFQRIFTGVLVDGPNDDRSRPIASVHRSFHERSCLGGIVSSSLSFLVSCKSSRSRKNRMTSSRLVLRGVVSPSSAGAATGVAAGAATGAADGTATGAAAGTATGAAARTATGAAAGGGVVGQTGGGIVGQAGGGVVGRAGGGVVGRAGGAARGAMVLTPCSFEVSVISSWLSGITGNIVAARQYQKKTLPSPTVGANCLYRGCNNNY</sequence>